<dbReference type="Pfam" id="PF13508">
    <property type="entry name" value="Acetyltransf_7"/>
    <property type="match status" value="1"/>
</dbReference>
<protein>
    <submittedName>
        <fullName evidence="2">Acetyltransferase (GNAT) family</fullName>
    </submittedName>
</protein>
<dbReference type="OrthoDB" id="71043at2759"/>
<dbReference type="CDD" id="cd04301">
    <property type="entry name" value="NAT_SF"/>
    <property type="match status" value="1"/>
</dbReference>
<dbReference type="Proteomes" id="UP001153069">
    <property type="component" value="Unassembled WGS sequence"/>
</dbReference>
<accession>A0A9N8HUC4</accession>
<keyword evidence="3" id="KW-1185">Reference proteome</keyword>
<dbReference type="PANTHER" id="PTHR42791">
    <property type="entry name" value="GNAT FAMILY ACETYLTRANSFERASE"/>
    <property type="match status" value="1"/>
</dbReference>
<dbReference type="InterPro" id="IPR016181">
    <property type="entry name" value="Acyl_CoA_acyltransferase"/>
</dbReference>
<reference evidence="2" key="1">
    <citation type="submission" date="2020-06" db="EMBL/GenBank/DDBJ databases">
        <authorList>
            <consortium name="Plant Systems Biology data submission"/>
        </authorList>
    </citation>
    <scope>NUCLEOTIDE SEQUENCE</scope>
    <source>
        <strain evidence="2">D6</strain>
    </source>
</reference>
<name>A0A9N8HUC4_9STRA</name>
<dbReference type="PROSITE" id="PS51186">
    <property type="entry name" value="GNAT"/>
    <property type="match status" value="1"/>
</dbReference>
<dbReference type="InterPro" id="IPR000182">
    <property type="entry name" value="GNAT_dom"/>
</dbReference>
<organism evidence="2 3">
    <name type="scientific">Seminavis robusta</name>
    <dbReference type="NCBI Taxonomy" id="568900"/>
    <lineage>
        <taxon>Eukaryota</taxon>
        <taxon>Sar</taxon>
        <taxon>Stramenopiles</taxon>
        <taxon>Ochrophyta</taxon>
        <taxon>Bacillariophyta</taxon>
        <taxon>Bacillariophyceae</taxon>
        <taxon>Bacillariophycidae</taxon>
        <taxon>Naviculales</taxon>
        <taxon>Naviculaceae</taxon>
        <taxon>Seminavis</taxon>
    </lineage>
</organism>
<feature type="domain" description="N-acetyltransferase" evidence="1">
    <location>
        <begin position="85"/>
        <end position="238"/>
    </location>
</feature>
<evidence type="ECO:0000259" key="1">
    <source>
        <dbReference type="PROSITE" id="PS51186"/>
    </source>
</evidence>
<comment type="caution">
    <text evidence="2">The sequence shown here is derived from an EMBL/GenBank/DDBJ whole genome shotgun (WGS) entry which is preliminary data.</text>
</comment>
<dbReference type="EMBL" id="CAICTM010002039">
    <property type="protein sequence ID" value="CAB9527663.1"/>
    <property type="molecule type" value="Genomic_DNA"/>
</dbReference>
<dbReference type="SUPFAM" id="SSF55729">
    <property type="entry name" value="Acyl-CoA N-acyltransferases (Nat)"/>
    <property type="match status" value="1"/>
</dbReference>
<sequence length="248" mass="28792">MADTTYSNSDLKILDPSYIKECSKVIAEAFSDDPTYRYVFRGTKEYRRNSLEWLFERNLKLTMGKSPSVLRGILNNETGQVLCCFLWTPLEHSDLSMWGMLTAGLWEVPFRFGFPTLQRLLNLIDSMKADGSNIGTHDGTTPLDGRNQEESEKVYMIKLERMAVLPSFQGRGLGSKALRSVLEEEQQKVNKMPGENPQIHIEFTTQLKRNVQFYQRLGYKVTFDKDYYEGVPEYKFHSWHMMQVLSKQ</sequence>
<evidence type="ECO:0000313" key="2">
    <source>
        <dbReference type="EMBL" id="CAB9527663.1"/>
    </source>
</evidence>
<dbReference type="AlphaFoldDB" id="A0A9N8HUC4"/>
<dbReference type="InterPro" id="IPR052523">
    <property type="entry name" value="Trichothecene_AcTrans"/>
</dbReference>
<proteinExistence type="predicted"/>
<dbReference type="Gene3D" id="3.40.630.30">
    <property type="match status" value="1"/>
</dbReference>
<gene>
    <name evidence="2" type="ORF">SEMRO_2041_G312240.1</name>
</gene>
<dbReference type="PANTHER" id="PTHR42791:SF1">
    <property type="entry name" value="N-ACETYLTRANSFERASE DOMAIN-CONTAINING PROTEIN"/>
    <property type="match status" value="1"/>
</dbReference>
<dbReference type="GO" id="GO:0016747">
    <property type="term" value="F:acyltransferase activity, transferring groups other than amino-acyl groups"/>
    <property type="evidence" value="ECO:0007669"/>
    <property type="project" value="InterPro"/>
</dbReference>
<evidence type="ECO:0000313" key="3">
    <source>
        <dbReference type="Proteomes" id="UP001153069"/>
    </source>
</evidence>